<dbReference type="EMBL" id="GL882886">
    <property type="protein sequence ID" value="EGF79333.1"/>
    <property type="molecule type" value="Genomic_DNA"/>
</dbReference>
<dbReference type="Gene3D" id="2.30.29.30">
    <property type="entry name" value="Pleckstrin-homology domain (PH domain)/Phosphotyrosine-binding domain (PTB)"/>
    <property type="match status" value="1"/>
</dbReference>
<accession>F4P6E2</accession>
<dbReference type="AlphaFoldDB" id="F4P6E2"/>
<dbReference type="SUPFAM" id="SSF48452">
    <property type="entry name" value="TPR-like"/>
    <property type="match status" value="1"/>
</dbReference>
<evidence type="ECO:0000256" key="1">
    <source>
        <dbReference type="SAM" id="MobiDB-lite"/>
    </source>
</evidence>
<dbReference type="InterPro" id="IPR011993">
    <property type="entry name" value="PH-like_dom_sf"/>
</dbReference>
<dbReference type="SMART" id="SM00233">
    <property type="entry name" value="PH"/>
    <property type="match status" value="1"/>
</dbReference>
<dbReference type="STRING" id="684364.F4P6E2"/>
<feature type="domain" description="PH" evidence="2">
    <location>
        <begin position="488"/>
        <end position="590"/>
    </location>
</feature>
<organism evidence="3 4">
    <name type="scientific">Batrachochytrium dendrobatidis (strain JAM81 / FGSC 10211)</name>
    <name type="common">Frog chytrid fungus</name>
    <dbReference type="NCBI Taxonomy" id="684364"/>
    <lineage>
        <taxon>Eukaryota</taxon>
        <taxon>Fungi</taxon>
        <taxon>Fungi incertae sedis</taxon>
        <taxon>Chytridiomycota</taxon>
        <taxon>Chytridiomycota incertae sedis</taxon>
        <taxon>Chytridiomycetes</taxon>
        <taxon>Rhizophydiales</taxon>
        <taxon>Rhizophydiales incertae sedis</taxon>
        <taxon>Batrachochytrium</taxon>
    </lineage>
</organism>
<gene>
    <name evidence="3" type="ORF">BATDEDRAFT_26042</name>
</gene>
<dbReference type="InParanoid" id="F4P6E2"/>
<dbReference type="Proteomes" id="UP000007241">
    <property type="component" value="Unassembled WGS sequence"/>
</dbReference>
<dbReference type="PANTHER" id="PTHR15175">
    <property type="entry name" value="NEUTROPHIL CYTOSOLIC FACTOR 2, NEUTROPHIL NADPH OXIDASE FACTOR 2"/>
    <property type="match status" value="1"/>
</dbReference>
<feature type="region of interest" description="Disordered" evidence="1">
    <location>
        <begin position="707"/>
        <end position="737"/>
    </location>
</feature>
<dbReference type="PANTHER" id="PTHR15175:SF0">
    <property type="entry name" value="SH3 DOMAIN-CONTAINING PROTEIN C23A1.17"/>
    <property type="match status" value="1"/>
</dbReference>
<reference evidence="3 4" key="1">
    <citation type="submission" date="2009-12" db="EMBL/GenBank/DDBJ databases">
        <title>The draft genome of Batrachochytrium dendrobatidis.</title>
        <authorList>
            <consortium name="US DOE Joint Genome Institute (JGI-PGF)"/>
            <person name="Kuo A."/>
            <person name="Salamov A."/>
            <person name="Schmutz J."/>
            <person name="Lucas S."/>
            <person name="Pitluck S."/>
            <person name="Rosenblum E."/>
            <person name="Stajich J."/>
            <person name="Eisen M."/>
            <person name="Grigoriev I.V."/>
        </authorList>
    </citation>
    <scope>NUCLEOTIDE SEQUENCE [LARGE SCALE GENOMIC DNA]</scope>
    <source>
        <strain evidence="4">JAM81 / FGSC 10211</strain>
    </source>
</reference>
<evidence type="ECO:0000313" key="4">
    <source>
        <dbReference type="Proteomes" id="UP000007241"/>
    </source>
</evidence>
<keyword evidence="4" id="KW-1185">Reference proteome</keyword>
<dbReference type="InterPro" id="IPR051864">
    <property type="entry name" value="NCF2_NOXA1"/>
</dbReference>
<dbReference type="InterPro" id="IPR001849">
    <property type="entry name" value="PH_domain"/>
</dbReference>
<sequence>MAGNPSTDRCWKDAVFAYTSGKHNMALSLFQQQPGDCSTLLLNRAFVLSAQSLYTKSLKITAQVIARADELAPLALYHKGIINLKLGRVAEAVVDLTKIIGYVKPPLNFIATPGLMVPWDLHICEVLFNLALALFYLEQLDYSGSMLETAMHNIQTVAQQNAVARAIVNGFQSAVLFEIPTNLIFPPPLHYNALFFANRNQEGNNLSLPRSDGVSTLDSSLSHESAASAEALLAMTFSLESDTDVDDASDAVSTAFSDHSDFDEALDMLAVYRHSMVQTSFYEAQWSAVHNERLNENSAATDAQSHQDVMLGKPASMHLFSERNASKTHSRFIPVPAVSNVVIPPRTQSKKPPGSLPHIPPSLALVNDALQETQSNNQEFIPSVTMLPEQLEFMSRSLPTLPFNALAAPSPGPAMEPLQTKRLSTTFQIQSSSFNPLADPLVGHGTQFNHASTMPRNSTLFSQPESLIRSQYTSLPLHASPILDLCDTDFQGEMHVMIEDHGVWELRWCIVRGSYMYITTSKEYPMVLTCVDLNAIDIAPSPGRIHAKAAYSFHISYVSRHQMLVVHLSTKSLPLLLRWITFLLKASQGIQTKPMALVPIQDRRPELARVPLMEHVPFPKAATKPHTVPNVLHHTLTHLHNLTPSRKHTNAALIAANTSLIETYMIPAPTTPLSVNRMSIKPTVGPKNPARRGSQQHFESKVGLGDWEGITKPHRAPRSDLHTFQRNPLEPSKSEDPYSKVMTLFDSLNL</sequence>
<protein>
    <recommendedName>
        <fullName evidence="2">PH domain-containing protein</fullName>
    </recommendedName>
</protein>
<dbReference type="HOGENOM" id="CLU_370870_0_0_1"/>
<dbReference type="SUPFAM" id="SSF50729">
    <property type="entry name" value="PH domain-like"/>
    <property type="match status" value="1"/>
</dbReference>
<name>F4P6E2_BATDJ</name>
<dbReference type="InterPro" id="IPR011990">
    <property type="entry name" value="TPR-like_helical_dom_sf"/>
</dbReference>
<dbReference type="GeneID" id="18238936"/>
<proteinExistence type="predicted"/>
<dbReference type="OrthoDB" id="9450131at2759"/>
<evidence type="ECO:0000259" key="2">
    <source>
        <dbReference type="SMART" id="SM00233"/>
    </source>
</evidence>
<dbReference type="RefSeq" id="XP_006679936.1">
    <property type="nucleotide sequence ID" value="XM_006679873.1"/>
</dbReference>
<evidence type="ECO:0000313" key="3">
    <source>
        <dbReference type="EMBL" id="EGF79333.1"/>
    </source>
</evidence>
<dbReference type="Gene3D" id="1.25.40.10">
    <property type="entry name" value="Tetratricopeptide repeat domain"/>
    <property type="match status" value="1"/>
</dbReference>